<sequence length="58" mass="6918">MKKSPDLQQLPNHILKYIKKRANTLTKKNIDNDNNKDKAKNIEKYFKKVEARDVKSFK</sequence>
<dbReference type="EMBL" id="QKWP01000054">
    <property type="protein sequence ID" value="RIB28840.1"/>
    <property type="molecule type" value="Genomic_DNA"/>
</dbReference>
<reference evidence="1 2" key="1">
    <citation type="submission" date="2018-06" db="EMBL/GenBank/DDBJ databases">
        <title>Comparative genomics reveals the genomic features of Rhizophagus irregularis, R. cerebriforme, R. diaphanum and Gigaspora rosea, and their symbiotic lifestyle signature.</title>
        <authorList>
            <person name="Morin E."/>
            <person name="San Clemente H."/>
            <person name="Chen E.C.H."/>
            <person name="De La Providencia I."/>
            <person name="Hainaut M."/>
            <person name="Kuo A."/>
            <person name="Kohler A."/>
            <person name="Murat C."/>
            <person name="Tang N."/>
            <person name="Roy S."/>
            <person name="Loubradou J."/>
            <person name="Henrissat B."/>
            <person name="Grigoriev I.V."/>
            <person name="Corradi N."/>
            <person name="Roux C."/>
            <person name="Martin F.M."/>
        </authorList>
    </citation>
    <scope>NUCLEOTIDE SEQUENCE [LARGE SCALE GENOMIC DNA]</scope>
    <source>
        <strain evidence="1 2">DAOM 194757</strain>
    </source>
</reference>
<keyword evidence="2" id="KW-1185">Reference proteome</keyword>
<comment type="caution">
    <text evidence="1">The sequence shown here is derived from an EMBL/GenBank/DDBJ whole genome shotgun (WGS) entry which is preliminary data.</text>
</comment>
<name>A0A397W295_9GLOM</name>
<evidence type="ECO:0000313" key="1">
    <source>
        <dbReference type="EMBL" id="RIB28840.1"/>
    </source>
</evidence>
<gene>
    <name evidence="1" type="ORF">C2G38_2156974</name>
</gene>
<dbReference type="Proteomes" id="UP000266673">
    <property type="component" value="Unassembled WGS sequence"/>
</dbReference>
<proteinExistence type="predicted"/>
<evidence type="ECO:0000313" key="2">
    <source>
        <dbReference type="Proteomes" id="UP000266673"/>
    </source>
</evidence>
<organism evidence="1 2">
    <name type="scientific">Gigaspora rosea</name>
    <dbReference type="NCBI Taxonomy" id="44941"/>
    <lineage>
        <taxon>Eukaryota</taxon>
        <taxon>Fungi</taxon>
        <taxon>Fungi incertae sedis</taxon>
        <taxon>Mucoromycota</taxon>
        <taxon>Glomeromycotina</taxon>
        <taxon>Glomeromycetes</taxon>
        <taxon>Diversisporales</taxon>
        <taxon>Gigasporaceae</taxon>
        <taxon>Gigaspora</taxon>
    </lineage>
</organism>
<protein>
    <submittedName>
        <fullName evidence="1">Uncharacterized protein</fullName>
    </submittedName>
</protein>
<dbReference type="AlphaFoldDB" id="A0A397W295"/>
<accession>A0A397W295</accession>